<keyword evidence="1" id="KW-1133">Transmembrane helix</keyword>
<feature type="transmembrane region" description="Helical" evidence="1">
    <location>
        <begin position="153"/>
        <end position="174"/>
    </location>
</feature>
<dbReference type="Proteomes" id="UP000327108">
    <property type="component" value="Unassembled WGS sequence"/>
</dbReference>
<keyword evidence="1" id="KW-0472">Membrane</keyword>
<feature type="transmembrane region" description="Helical" evidence="1">
    <location>
        <begin position="127"/>
        <end position="146"/>
    </location>
</feature>
<reference evidence="2 3" key="1">
    <citation type="submission" date="2019-09" db="EMBL/GenBank/DDBJ databases">
        <title>Biological control of the noxious weed angled onion (Allium triquetrum) thwarted by endophytic bacteria in Victoria, Australia.</title>
        <authorList>
            <person name="Tehranchian P."/>
            <person name="Adair R.J."/>
            <person name="Van T.H."/>
            <person name="Morrison P.D."/>
            <person name="Williams H."/>
            <person name="Lawrie A.C."/>
        </authorList>
    </citation>
    <scope>NUCLEOTIDE SEQUENCE [LARGE SCALE GENOMIC DNA]</scope>
    <source>
        <strain evidence="2 3">RPTAtOch1</strain>
    </source>
</reference>
<gene>
    <name evidence="2" type="ORF">F3W84_10150</name>
</gene>
<evidence type="ECO:0000313" key="2">
    <source>
        <dbReference type="EMBL" id="KAA9368243.1"/>
    </source>
</evidence>
<organism evidence="2 3">
    <name type="scientific">Ochrobactrum quorumnocens</name>
    <dbReference type="NCBI Taxonomy" id="271865"/>
    <lineage>
        <taxon>Bacteria</taxon>
        <taxon>Pseudomonadati</taxon>
        <taxon>Pseudomonadota</taxon>
        <taxon>Alphaproteobacteria</taxon>
        <taxon>Hyphomicrobiales</taxon>
        <taxon>Brucellaceae</taxon>
        <taxon>Brucella/Ochrobactrum group</taxon>
        <taxon>Ochrobactrum</taxon>
    </lineage>
</organism>
<accession>A0A5N1JWJ3</accession>
<sequence>MEKQFVDLRDTLLRQGVVRRHAHLCVRELSHHFERLCEHYRAEGYPPDQVRARAARGLGDIRQLTQAMLNAPHLRSRCATTPFRALVVAPAAILILSLALTVIGLSMLSTALSPIAAQSLIKGTTSIFTGALPVVCGWWVASIAILQRLPAFWPVFALCLLAALSSLINCAIIVPEAPLPGLVCVTLRIGSENFGRITGDLLLTLMPYWIITQWQELRRYQA</sequence>
<dbReference type="RefSeq" id="WP_151093249.1">
    <property type="nucleotide sequence ID" value="NZ_JBLZNM010000008.1"/>
</dbReference>
<comment type="caution">
    <text evidence="2">The sequence shown here is derived from an EMBL/GenBank/DDBJ whole genome shotgun (WGS) entry which is preliminary data.</text>
</comment>
<feature type="transmembrane region" description="Helical" evidence="1">
    <location>
        <begin position="85"/>
        <end position="107"/>
    </location>
</feature>
<protein>
    <submittedName>
        <fullName evidence="2">Uncharacterized protein</fullName>
    </submittedName>
</protein>
<feature type="transmembrane region" description="Helical" evidence="1">
    <location>
        <begin position="194"/>
        <end position="211"/>
    </location>
</feature>
<keyword evidence="3" id="KW-1185">Reference proteome</keyword>
<proteinExistence type="predicted"/>
<dbReference type="EMBL" id="VYXQ01000008">
    <property type="protein sequence ID" value="KAA9368243.1"/>
    <property type="molecule type" value="Genomic_DNA"/>
</dbReference>
<dbReference type="AlphaFoldDB" id="A0A5N1JWJ3"/>
<evidence type="ECO:0000313" key="3">
    <source>
        <dbReference type="Proteomes" id="UP000327108"/>
    </source>
</evidence>
<keyword evidence="1" id="KW-0812">Transmembrane</keyword>
<evidence type="ECO:0000256" key="1">
    <source>
        <dbReference type="SAM" id="Phobius"/>
    </source>
</evidence>
<name>A0A5N1JWJ3_9HYPH</name>